<evidence type="ECO:0000259" key="1">
    <source>
        <dbReference type="Pfam" id="PF08239"/>
    </source>
</evidence>
<dbReference type="AlphaFoldDB" id="A0A1I2DXI8"/>
<accession>A0A1I2DXI8</accession>
<keyword evidence="3" id="KW-1185">Reference proteome</keyword>
<dbReference type="OrthoDB" id="981314at2"/>
<feature type="domain" description="SH3b" evidence="1">
    <location>
        <begin position="38"/>
        <end position="96"/>
    </location>
</feature>
<dbReference type="InterPro" id="IPR003646">
    <property type="entry name" value="SH3-like_bac-type"/>
</dbReference>
<reference evidence="2 3" key="1">
    <citation type="submission" date="2016-10" db="EMBL/GenBank/DDBJ databases">
        <authorList>
            <person name="de Groot N.N."/>
        </authorList>
    </citation>
    <scope>NUCLEOTIDE SEQUENCE [LARGE SCALE GENOMIC DNA]</scope>
    <source>
        <strain>GEY</strain>
        <strain evidence="3">DSM 9560</strain>
    </source>
</reference>
<gene>
    <name evidence="2" type="ORF">SAMN04488541_100866</name>
</gene>
<dbReference type="Pfam" id="PF08239">
    <property type="entry name" value="SH3_3"/>
    <property type="match status" value="1"/>
</dbReference>
<organism evidence="2 3">
    <name type="scientific">Thermoflexibacter ruber</name>
    <dbReference type="NCBI Taxonomy" id="1003"/>
    <lineage>
        <taxon>Bacteria</taxon>
        <taxon>Pseudomonadati</taxon>
        <taxon>Bacteroidota</taxon>
        <taxon>Cytophagia</taxon>
        <taxon>Cytophagales</taxon>
        <taxon>Thermoflexibacteraceae</taxon>
        <taxon>Thermoflexibacter</taxon>
    </lineage>
</organism>
<dbReference type="Gene3D" id="2.30.30.40">
    <property type="entry name" value="SH3 Domains"/>
    <property type="match status" value="1"/>
</dbReference>
<name>A0A1I2DXI8_9BACT</name>
<sequence>MRKSIQSLLIIVALYVLFLLGLRPKKEATYLIVNFDKVNAYVTSNHESKIITELERGEQLEVIGRTAFFETIDRETDYWYQVKLKNGHTAWVFGAFTNLNLNDNVQVLEAKYEKAYIDDFFHLNFQSTDVKKDSGWKRNSFGLKGNGEWDFGYSEGINRIDDYDLALEMEKEDGDLTNPKFKGKTFLIQWKVKLINTWAGEGRLSAVRIEVPYIENISIKN</sequence>
<protein>
    <submittedName>
        <fullName evidence="2">SH3 domain-containing protein</fullName>
    </submittedName>
</protein>
<dbReference type="EMBL" id="FONY01000008">
    <property type="protein sequence ID" value="SFE85355.1"/>
    <property type="molecule type" value="Genomic_DNA"/>
</dbReference>
<dbReference type="Proteomes" id="UP000199513">
    <property type="component" value="Unassembled WGS sequence"/>
</dbReference>
<proteinExistence type="predicted"/>
<evidence type="ECO:0000313" key="2">
    <source>
        <dbReference type="EMBL" id="SFE85355.1"/>
    </source>
</evidence>
<evidence type="ECO:0000313" key="3">
    <source>
        <dbReference type="Proteomes" id="UP000199513"/>
    </source>
</evidence>
<dbReference type="RefSeq" id="WP_091541875.1">
    <property type="nucleotide sequence ID" value="NZ_FONY01000008.1"/>
</dbReference>